<keyword evidence="1" id="KW-0812">Transmembrane</keyword>
<feature type="signal peptide" evidence="2">
    <location>
        <begin position="1"/>
        <end position="26"/>
    </location>
</feature>
<accession>A0ABP1R083</accession>
<reference evidence="3 4" key="1">
    <citation type="submission" date="2024-08" db="EMBL/GenBank/DDBJ databases">
        <authorList>
            <person name="Cucini C."/>
            <person name="Frati F."/>
        </authorList>
    </citation>
    <scope>NUCLEOTIDE SEQUENCE [LARGE SCALE GENOMIC DNA]</scope>
</reference>
<evidence type="ECO:0000256" key="2">
    <source>
        <dbReference type="SAM" id="SignalP"/>
    </source>
</evidence>
<dbReference type="EMBL" id="CAXLJM020000053">
    <property type="protein sequence ID" value="CAL8116435.1"/>
    <property type="molecule type" value="Genomic_DNA"/>
</dbReference>
<keyword evidence="2" id="KW-0732">Signal</keyword>
<evidence type="ECO:0000256" key="1">
    <source>
        <dbReference type="SAM" id="Phobius"/>
    </source>
</evidence>
<name>A0ABP1R083_9HEXA</name>
<organism evidence="3 4">
    <name type="scientific">Orchesella dallaii</name>
    <dbReference type="NCBI Taxonomy" id="48710"/>
    <lineage>
        <taxon>Eukaryota</taxon>
        <taxon>Metazoa</taxon>
        <taxon>Ecdysozoa</taxon>
        <taxon>Arthropoda</taxon>
        <taxon>Hexapoda</taxon>
        <taxon>Collembola</taxon>
        <taxon>Entomobryomorpha</taxon>
        <taxon>Entomobryoidea</taxon>
        <taxon>Orchesellidae</taxon>
        <taxon>Orchesellinae</taxon>
        <taxon>Orchesella</taxon>
    </lineage>
</organism>
<gene>
    <name evidence="3" type="ORF">ODALV1_LOCUS17283</name>
</gene>
<dbReference type="Gene3D" id="3.10.100.10">
    <property type="entry name" value="Mannose-Binding Protein A, subunit A"/>
    <property type="match status" value="1"/>
</dbReference>
<keyword evidence="4" id="KW-1185">Reference proteome</keyword>
<proteinExistence type="predicted"/>
<keyword evidence="1" id="KW-1133">Transmembrane helix</keyword>
<evidence type="ECO:0000313" key="3">
    <source>
        <dbReference type="EMBL" id="CAL8116435.1"/>
    </source>
</evidence>
<dbReference type="InterPro" id="IPR016187">
    <property type="entry name" value="CTDL_fold"/>
</dbReference>
<feature type="transmembrane region" description="Helical" evidence="1">
    <location>
        <begin position="84"/>
        <end position="104"/>
    </location>
</feature>
<dbReference type="InterPro" id="IPR016186">
    <property type="entry name" value="C-type_lectin-like/link_sf"/>
</dbReference>
<protein>
    <recommendedName>
        <fullName evidence="5">C-type lectin domain-containing protein</fullName>
    </recommendedName>
</protein>
<feature type="chain" id="PRO_5045120040" description="C-type lectin domain-containing protein" evidence="2">
    <location>
        <begin position="27"/>
        <end position="269"/>
    </location>
</feature>
<dbReference type="SUPFAM" id="SSF56436">
    <property type="entry name" value="C-type lectin-like"/>
    <property type="match status" value="1"/>
</dbReference>
<evidence type="ECO:0000313" key="4">
    <source>
        <dbReference type="Proteomes" id="UP001642540"/>
    </source>
</evidence>
<comment type="caution">
    <text evidence="3">The sequence shown here is derived from an EMBL/GenBank/DDBJ whole genome shotgun (WGS) entry which is preliminary data.</text>
</comment>
<evidence type="ECO:0008006" key="5">
    <source>
        <dbReference type="Google" id="ProtNLM"/>
    </source>
</evidence>
<keyword evidence="1" id="KW-0472">Membrane</keyword>
<dbReference type="CDD" id="cd00037">
    <property type="entry name" value="CLECT"/>
    <property type="match status" value="1"/>
</dbReference>
<dbReference type="Proteomes" id="UP001642540">
    <property type="component" value="Unassembled WGS sequence"/>
</dbReference>
<sequence length="269" mass="29680">MQQRLRCTSAVVVLIRFVFLDSGITAYGYKYCSQNPIISSVRFRSSRLQKQTNNNRKYSQIYLKSCPYYSLIVHKRCKMTPNKISTSLAIVLVAVIASAISSPVTSRRNVPEGLILMGATTTKELYITSPDITEDFTNSLAIGCPLRFQMSLAAVESTEEVAIIANYFNSTQGNSSDAAWTSAMARVGMIPAHWASNGLRITEFPAVIQGPWPAGAGSSPTYANYNCVTIQRTCVRPPGTPVPGCFPAQTQFNYSPCDVQKRYICEKRI</sequence>